<dbReference type="InterPro" id="IPR016181">
    <property type="entry name" value="Acyl_CoA_acyltransferase"/>
</dbReference>
<protein>
    <submittedName>
        <fullName evidence="2">GNAT family N-acetyltransferase</fullName>
    </submittedName>
</protein>
<dbReference type="CDD" id="cd04301">
    <property type="entry name" value="NAT_SF"/>
    <property type="match status" value="1"/>
</dbReference>
<evidence type="ECO:0000313" key="2">
    <source>
        <dbReference type="EMBL" id="MBC3475849.1"/>
    </source>
</evidence>
<dbReference type="Gene3D" id="3.40.630.30">
    <property type="match status" value="1"/>
</dbReference>
<dbReference type="InterPro" id="IPR050276">
    <property type="entry name" value="MshD_Acetyltransferase"/>
</dbReference>
<evidence type="ECO:0000259" key="1">
    <source>
        <dbReference type="PROSITE" id="PS51186"/>
    </source>
</evidence>
<proteinExistence type="predicted"/>
<reference evidence="2 3" key="1">
    <citation type="journal article" date="2020" name="Microorganisms">
        <title>Reliable Identification of Environmental Pseudomonas Isolates Using the rpoD Gene.</title>
        <authorList>
            <consortium name="The Broad Institute Genome Sequencing Platform"/>
            <person name="Girard L."/>
            <person name="Lood C."/>
            <person name="Rokni-Zadeh H."/>
            <person name="van Noort V."/>
            <person name="Lavigne R."/>
            <person name="De Mot R."/>
        </authorList>
    </citation>
    <scope>NUCLEOTIDE SEQUENCE [LARGE SCALE GENOMIC DNA]</scope>
    <source>
        <strain evidence="2 3">RW7P2</strain>
    </source>
</reference>
<organism evidence="2 3">
    <name type="scientific">Pseudomonas taiwanensis</name>
    <dbReference type="NCBI Taxonomy" id="470150"/>
    <lineage>
        <taxon>Bacteria</taxon>
        <taxon>Pseudomonadati</taxon>
        <taxon>Pseudomonadota</taxon>
        <taxon>Gammaproteobacteria</taxon>
        <taxon>Pseudomonadales</taxon>
        <taxon>Pseudomonadaceae</taxon>
        <taxon>Pseudomonas</taxon>
    </lineage>
</organism>
<sequence length="179" mass="19552">MLRRQLPCAPLSERLALALPVGIGFGLRRQGEGDVSLLRALFVARRGIEFEGLPLSDAQRLAFLDGQADLQSRHYAEHYPQAAFLVVERAGQAIGRLCVDEKQAELRVVDIALMPAWQRQGIGTALLRAVLAVADLHGKACALSVDACNPAQALYRRLGFEVQPGDGLYLPMHRFPVTA</sequence>
<dbReference type="InterPro" id="IPR000182">
    <property type="entry name" value="GNAT_dom"/>
</dbReference>
<dbReference type="Pfam" id="PF13508">
    <property type="entry name" value="Acetyltransf_7"/>
    <property type="match status" value="1"/>
</dbReference>
<name>A0ABR6V5S0_9PSED</name>
<dbReference type="Proteomes" id="UP000628086">
    <property type="component" value="Unassembled WGS sequence"/>
</dbReference>
<dbReference type="PROSITE" id="PS51186">
    <property type="entry name" value="GNAT"/>
    <property type="match status" value="1"/>
</dbReference>
<evidence type="ECO:0000313" key="3">
    <source>
        <dbReference type="Proteomes" id="UP000628086"/>
    </source>
</evidence>
<accession>A0ABR6V5S0</accession>
<dbReference type="SUPFAM" id="SSF55729">
    <property type="entry name" value="Acyl-CoA N-acyltransferases (Nat)"/>
    <property type="match status" value="1"/>
</dbReference>
<dbReference type="PANTHER" id="PTHR43617:SF35">
    <property type="entry name" value="[RIBOSOMAL PROTEIN BS18]-ALANINE N-ACETYLTRANSFERASE"/>
    <property type="match status" value="1"/>
</dbReference>
<dbReference type="RefSeq" id="WP_023380709.1">
    <property type="nucleotide sequence ID" value="NZ_JABWRR010000001.1"/>
</dbReference>
<gene>
    <name evidence="2" type="ORF">HU747_09590</name>
</gene>
<comment type="caution">
    <text evidence="2">The sequence shown here is derived from an EMBL/GenBank/DDBJ whole genome shotgun (WGS) entry which is preliminary data.</text>
</comment>
<dbReference type="PANTHER" id="PTHR43617">
    <property type="entry name" value="L-AMINO ACID N-ACETYLTRANSFERASE"/>
    <property type="match status" value="1"/>
</dbReference>
<dbReference type="EMBL" id="JABWRS010000005">
    <property type="protein sequence ID" value="MBC3475849.1"/>
    <property type="molecule type" value="Genomic_DNA"/>
</dbReference>
<keyword evidence="3" id="KW-1185">Reference proteome</keyword>
<feature type="domain" description="N-acetyltransferase" evidence="1">
    <location>
        <begin position="43"/>
        <end position="179"/>
    </location>
</feature>